<name>A0A4U0U4C5_9PEZI</name>
<reference evidence="4 5" key="1">
    <citation type="submission" date="2017-03" db="EMBL/GenBank/DDBJ databases">
        <title>Genomes of endolithic fungi from Antarctica.</title>
        <authorList>
            <person name="Coleine C."/>
            <person name="Masonjones S."/>
            <person name="Stajich J.E."/>
        </authorList>
    </citation>
    <scope>NUCLEOTIDE SEQUENCE [LARGE SCALE GENOMIC DNA]</scope>
    <source>
        <strain evidence="4 5">CCFEE 5311</strain>
    </source>
</reference>
<protein>
    <submittedName>
        <fullName evidence="4">Uncharacterized protein</fullName>
    </submittedName>
</protein>
<dbReference type="EMBL" id="JAUJLE010000195">
    <property type="protein sequence ID" value="KAK0969633.1"/>
    <property type="molecule type" value="Genomic_DNA"/>
</dbReference>
<feature type="compositionally biased region" description="Basic and acidic residues" evidence="1">
    <location>
        <begin position="131"/>
        <end position="141"/>
    </location>
</feature>
<comment type="caution">
    <text evidence="4">The sequence shown here is derived from an EMBL/GenBank/DDBJ whole genome shotgun (WGS) entry which is preliminary data.</text>
</comment>
<feature type="compositionally biased region" description="Polar residues" evidence="1">
    <location>
        <begin position="65"/>
        <end position="75"/>
    </location>
</feature>
<dbReference type="AlphaFoldDB" id="A0A4U0U4C5"/>
<evidence type="ECO:0000256" key="1">
    <source>
        <dbReference type="SAM" id="MobiDB-lite"/>
    </source>
</evidence>
<evidence type="ECO:0000313" key="5">
    <source>
        <dbReference type="Proteomes" id="UP000310066"/>
    </source>
</evidence>
<evidence type="ECO:0000313" key="3">
    <source>
        <dbReference type="EMBL" id="KAK0969633.1"/>
    </source>
</evidence>
<accession>A0A4U0U4C5</accession>
<feature type="compositionally biased region" description="Low complexity" evidence="1">
    <location>
        <begin position="80"/>
        <end position="93"/>
    </location>
</feature>
<keyword evidence="6" id="KW-1185">Reference proteome</keyword>
<reference evidence="3" key="3">
    <citation type="submission" date="2023-06" db="EMBL/GenBank/DDBJ databases">
        <title>Black Yeasts Isolated from many extreme environments.</title>
        <authorList>
            <person name="Coleine C."/>
            <person name="Stajich J.E."/>
            <person name="Selbmann L."/>
        </authorList>
    </citation>
    <scope>NUCLEOTIDE SEQUENCE</scope>
    <source>
        <strain evidence="3">CCFEE 5200</strain>
    </source>
</reference>
<organism evidence="4 5">
    <name type="scientific">Friedmanniomyces endolithicus</name>
    <dbReference type="NCBI Taxonomy" id="329885"/>
    <lineage>
        <taxon>Eukaryota</taxon>
        <taxon>Fungi</taxon>
        <taxon>Dikarya</taxon>
        <taxon>Ascomycota</taxon>
        <taxon>Pezizomycotina</taxon>
        <taxon>Dothideomycetes</taxon>
        <taxon>Dothideomycetidae</taxon>
        <taxon>Mycosphaerellales</taxon>
        <taxon>Teratosphaeriaceae</taxon>
        <taxon>Friedmanniomyces</taxon>
    </lineage>
</organism>
<proteinExistence type="predicted"/>
<dbReference type="Proteomes" id="UP001175353">
    <property type="component" value="Unassembled WGS sequence"/>
</dbReference>
<reference evidence="2" key="2">
    <citation type="submission" date="2021-12" db="EMBL/GenBank/DDBJ databases">
        <title>Black yeast isolated from Biological Soil Crust.</title>
        <authorList>
            <person name="Kurbessoian T."/>
        </authorList>
    </citation>
    <scope>NUCLEOTIDE SEQUENCE</scope>
    <source>
        <strain evidence="2">CCFEE 5208</strain>
    </source>
</reference>
<dbReference type="OrthoDB" id="5420368at2759"/>
<dbReference type="STRING" id="329885.A0A4U0U4C5"/>
<gene>
    <name evidence="4" type="ORF">B0A54_15513</name>
    <name evidence="2" type="ORF">LTR82_004493</name>
    <name evidence="3" type="ORF">LTR91_016271</name>
</gene>
<evidence type="ECO:0000313" key="4">
    <source>
        <dbReference type="EMBL" id="TKA29960.1"/>
    </source>
</evidence>
<dbReference type="Proteomes" id="UP000310066">
    <property type="component" value="Unassembled WGS sequence"/>
</dbReference>
<dbReference type="EMBL" id="NAJP01000105">
    <property type="protein sequence ID" value="TKA29960.1"/>
    <property type="molecule type" value="Genomic_DNA"/>
</dbReference>
<dbReference type="Proteomes" id="UP001168146">
    <property type="component" value="Unassembled WGS sequence"/>
</dbReference>
<feature type="region of interest" description="Disordered" evidence="1">
    <location>
        <begin position="57"/>
        <end position="176"/>
    </location>
</feature>
<evidence type="ECO:0000313" key="2">
    <source>
        <dbReference type="EMBL" id="KAK0324788.1"/>
    </source>
</evidence>
<evidence type="ECO:0000313" key="6">
    <source>
        <dbReference type="Proteomes" id="UP001175353"/>
    </source>
</evidence>
<sequence>MPEKWDALKDQKLLLIILEQNKINYQKVAEAWSEKYGTEVSNRAIIQHLQKLAKIVGDAGGTPKGSKSATATPSKPSARVVVKTPNKTPTKTPGSAGKRRQAAMSDQDDSEDGRTMNRSASVSPSKRIKAERRSEARKSYREVVGSDEDADENVVEHGELDDVSEMSDYNPEFKLT</sequence>
<dbReference type="EMBL" id="JASUXU010000009">
    <property type="protein sequence ID" value="KAK0324788.1"/>
    <property type="molecule type" value="Genomic_DNA"/>
</dbReference>